<protein>
    <submittedName>
        <fullName evidence="4">Tetratricopeptide repeat-containing protein</fullName>
    </submittedName>
</protein>
<dbReference type="EMBL" id="FSRL01000001">
    <property type="protein sequence ID" value="SIO05383.1"/>
    <property type="molecule type" value="Genomic_DNA"/>
</dbReference>
<feature type="chain" id="PRO_5012545868" evidence="3">
    <location>
        <begin position="21"/>
        <end position="185"/>
    </location>
</feature>
<reference evidence="5" key="1">
    <citation type="submission" date="2016-11" db="EMBL/GenBank/DDBJ databases">
        <authorList>
            <person name="Varghese N."/>
            <person name="Submissions S."/>
        </authorList>
    </citation>
    <scope>NUCLEOTIDE SEQUENCE [LARGE SCALE GENOMIC DNA]</scope>
    <source>
        <strain evidence="5">DSM 29440</strain>
    </source>
</reference>
<dbReference type="SMART" id="SM00028">
    <property type="entry name" value="TPR"/>
    <property type="match status" value="3"/>
</dbReference>
<name>A0A1N6GCW5_9RHOB</name>
<dbReference type="SUPFAM" id="SSF48452">
    <property type="entry name" value="TPR-like"/>
    <property type="match status" value="1"/>
</dbReference>
<gene>
    <name evidence="4" type="ORF">SAMN05444002_2385</name>
</gene>
<dbReference type="RefSeq" id="WP_074256411.1">
    <property type="nucleotide sequence ID" value="NZ_FSRL01000001.1"/>
</dbReference>
<dbReference type="Pfam" id="PF13181">
    <property type="entry name" value="TPR_8"/>
    <property type="match status" value="1"/>
</dbReference>
<dbReference type="Gene3D" id="1.25.40.10">
    <property type="entry name" value="Tetratricopeptide repeat domain"/>
    <property type="match status" value="1"/>
</dbReference>
<evidence type="ECO:0000256" key="2">
    <source>
        <dbReference type="ARBA" id="ARBA00022803"/>
    </source>
</evidence>
<keyword evidence="2" id="KW-0802">TPR repeat</keyword>
<proteinExistence type="predicted"/>
<accession>A0A1N6GCW5</accession>
<dbReference type="OrthoDB" id="9815010at2"/>
<dbReference type="Proteomes" id="UP000184932">
    <property type="component" value="Unassembled WGS sequence"/>
</dbReference>
<evidence type="ECO:0000256" key="3">
    <source>
        <dbReference type="SAM" id="SignalP"/>
    </source>
</evidence>
<sequence length="185" mass="20173">MVSKWLIAALALGVAPVAAAAEGCDTAVLVEPEKRAEVLRSIREAETEMEARGHANAMWDIWATAPDARAQELLDEGMDRREAHDFEGAIKAFDALVDYCPGYAEGYNQRAFIRFMQRDYAPALTDLEAAITRAPDHFAAIAGKALTLMGLGRNGEAKTALEEALGLNPWLPERGLMGMLENQDI</sequence>
<feature type="signal peptide" evidence="3">
    <location>
        <begin position="1"/>
        <end position="20"/>
    </location>
</feature>
<dbReference type="PANTHER" id="PTHR44858">
    <property type="entry name" value="TETRATRICOPEPTIDE REPEAT PROTEIN 6"/>
    <property type="match status" value="1"/>
</dbReference>
<dbReference type="InterPro" id="IPR019734">
    <property type="entry name" value="TPR_rpt"/>
</dbReference>
<dbReference type="InterPro" id="IPR011990">
    <property type="entry name" value="TPR-like_helical_dom_sf"/>
</dbReference>
<keyword evidence="1" id="KW-0677">Repeat</keyword>
<evidence type="ECO:0000313" key="4">
    <source>
        <dbReference type="EMBL" id="SIO05383.1"/>
    </source>
</evidence>
<evidence type="ECO:0000256" key="1">
    <source>
        <dbReference type="ARBA" id="ARBA00022737"/>
    </source>
</evidence>
<dbReference type="AlphaFoldDB" id="A0A1N6GCW5"/>
<dbReference type="PANTHER" id="PTHR44858:SF1">
    <property type="entry name" value="UDP-N-ACETYLGLUCOSAMINE--PEPTIDE N-ACETYLGLUCOSAMINYLTRANSFERASE SPINDLY-RELATED"/>
    <property type="match status" value="1"/>
</dbReference>
<dbReference type="STRING" id="1217970.SAMN05444002_2385"/>
<evidence type="ECO:0000313" key="5">
    <source>
        <dbReference type="Proteomes" id="UP000184932"/>
    </source>
</evidence>
<organism evidence="4 5">
    <name type="scientific">Vannielia litorea</name>
    <dbReference type="NCBI Taxonomy" id="1217970"/>
    <lineage>
        <taxon>Bacteria</taxon>
        <taxon>Pseudomonadati</taxon>
        <taxon>Pseudomonadota</taxon>
        <taxon>Alphaproteobacteria</taxon>
        <taxon>Rhodobacterales</taxon>
        <taxon>Paracoccaceae</taxon>
        <taxon>Vannielia</taxon>
    </lineage>
</organism>
<keyword evidence="3" id="KW-0732">Signal</keyword>
<dbReference type="InterPro" id="IPR050498">
    <property type="entry name" value="Ycf3"/>
</dbReference>
<keyword evidence="5" id="KW-1185">Reference proteome</keyword>